<protein>
    <submittedName>
        <fullName evidence="3">NpdA1</fullName>
    </submittedName>
</protein>
<dbReference type="InterPro" id="IPR036388">
    <property type="entry name" value="WH-like_DNA-bd_sf"/>
</dbReference>
<evidence type="ECO:0000259" key="2">
    <source>
        <dbReference type="SMART" id="SM00903"/>
    </source>
</evidence>
<proteinExistence type="predicted"/>
<dbReference type="Gene3D" id="1.10.10.10">
    <property type="entry name" value="Winged helix-like DNA-binding domain superfamily/Winged helix DNA-binding domain"/>
    <property type="match status" value="1"/>
</dbReference>
<dbReference type="InterPro" id="IPR036390">
    <property type="entry name" value="WH_DNA-bd_sf"/>
</dbReference>
<gene>
    <name evidence="3" type="primary">npdA1</name>
</gene>
<dbReference type="GO" id="GO:0010181">
    <property type="term" value="F:FMN binding"/>
    <property type="evidence" value="ECO:0007669"/>
    <property type="project" value="InterPro"/>
</dbReference>
<dbReference type="EMBL" id="KR010358">
    <property type="protein sequence ID" value="ALD83787.1"/>
    <property type="molecule type" value="Genomic_DNA"/>
</dbReference>
<dbReference type="InterPro" id="IPR012349">
    <property type="entry name" value="Split_barrel_FMN-bd"/>
</dbReference>
<dbReference type="PANTHER" id="PTHR30466">
    <property type="entry name" value="FLAVIN REDUCTASE"/>
    <property type="match status" value="1"/>
</dbReference>
<dbReference type="SUPFAM" id="SSF50475">
    <property type="entry name" value="FMN-binding split barrel"/>
    <property type="match status" value="1"/>
</dbReference>
<name>A0A0M4KXW5_9MICC</name>
<dbReference type="GO" id="GO:0042602">
    <property type="term" value="F:riboflavin reductase (NADPH) activity"/>
    <property type="evidence" value="ECO:0007669"/>
    <property type="project" value="TreeGrafter"/>
</dbReference>
<dbReference type="InterPro" id="IPR050268">
    <property type="entry name" value="NADH-dep_flavin_reductase"/>
</dbReference>
<dbReference type="SUPFAM" id="SSF46785">
    <property type="entry name" value="Winged helix' DNA-binding domain"/>
    <property type="match status" value="1"/>
</dbReference>
<keyword evidence="1" id="KW-0560">Oxidoreductase</keyword>
<organism evidence="3">
    <name type="scientific">Arthrobacter sp. CN2</name>
    <dbReference type="NCBI Taxonomy" id="485530"/>
    <lineage>
        <taxon>Bacteria</taxon>
        <taxon>Bacillati</taxon>
        <taxon>Actinomycetota</taxon>
        <taxon>Actinomycetes</taxon>
        <taxon>Micrococcales</taxon>
        <taxon>Micrococcaceae</taxon>
        <taxon>Arthrobacter</taxon>
    </lineage>
</organism>
<dbReference type="PANTHER" id="PTHR30466:SF1">
    <property type="entry name" value="FMN REDUCTASE (NADH) RUTF"/>
    <property type="match status" value="1"/>
</dbReference>
<evidence type="ECO:0000313" key="3">
    <source>
        <dbReference type="EMBL" id="ALD83787.1"/>
    </source>
</evidence>
<dbReference type="InterPro" id="IPR002563">
    <property type="entry name" value="Flavin_Rdtase-like_dom"/>
</dbReference>
<dbReference type="SMART" id="SM00903">
    <property type="entry name" value="Flavin_Reduct"/>
    <property type="match status" value="1"/>
</dbReference>
<reference evidence="3" key="1">
    <citation type="submission" date="2015-03" db="EMBL/GenBank/DDBJ databases">
        <title>p-nitrophenol degrading gene npdA1 coding sequence in Arthrobacter sp. CN2.</title>
        <authorList>
            <person name="Ren L."/>
            <person name="Shi Y."/>
            <person name="Yan Y."/>
        </authorList>
    </citation>
    <scope>NUCLEOTIDE SEQUENCE</scope>
    <source>
        <strain evidence="3">CN2</strain>
    </source>
</reference>
<dbReference type="Pfam" id="PF01613">
    <property type="entry name" value="Flavin_Reduct"/>
    <property type="match status" value="1"/>
</dbReference>
<evidence type="ECO:0000256" key="1">
    <source>
        <dbReference type="ARBA" id="ARBA00023002"/>
    </source>
</evidence>
<accession>A0A0M4KXW5</accession>
<dbReference type="Gene3D" id="2.30.110.10">
    <property type="entry name" value="Electron Transport, Fmn-binding Protein, Chain A"/>
    <property type="match status" value="1"/>
</dbReference>
<feature type="domain" description="Flavin reductase like" evidence="2">
    <location>
        <begin position="38"/>
        <end position="180"/>
    </location>
</feature>
<sequence>MMLNHELHHIYRKKGTIMSISDKRVRESVDPVAFRKVISHFTSGVAVITTQYGGTRFGVTASAVSSLSMDPPMLLVCLNRQLATTDALSEAGVFAVNVLGEKQAELAVQFATRHPDKFRDVELMTRELDVPLISDALAQIECTVVSRTDVATHAVFMAEVKTAEAGAGDPLGYFRGQFGSFTRALDESVYELIRKTILARAGNAAGPITAATMALELGVERSSAYHALQQLRNEGLLLADPDGTYLLTPQLTASDKLSMLAAPNVLSGSSRETGSR</sequence>
<dbReference type="AlphaFoldDB" id="A0A0M4KXW5"/>